<evidence type="ECO:0008006" key="3">
    <source>
        <dbReference type="Google" id="ProtNLM"/>
    </source>
</evidence>
<evidence type="ECO:0000313" key="2">
    <source>
        <dbReference type="Proteomes" id="UP000198310"/>
    </source>
</evidence>
<dbReference type="AlphaFoldDB" id="A0A239A9R8"/>
<dbReference type="Gene3D" id="1.10.3230.30">
    <property type="entry name" value="Phage gp6-like head-tail connector protein"/>
    <property type="match status" value="1"/>
</dbReference>
<gene>
    <name evidence="1" type="ORF">SAMN06269173_11191</name>
</gene>
<proteinExistence type="predicted"/>
<sequence>MPTVVVLSTADPVTEPVTVADAVVEWRLDLVATDTDEAAQAERRLIQRKLAAARQLVEAYTGRYVAGGQTLELTFRLDEEYKLPTGAVATAVRGFHTSLASLENFHWVEYLKGSSVERQWPLGYAAQQTYTVTVTLPETASSLCPALMQEAILELGAEFYRNRETSSAAGIVPRELPVSYKVKLAPLVLHPALF</sequence>
<reference evidence="2" key="1">
    <citation type="submission" date="2017-06" db="EMBL/GenBank/DDBJ databases">
        <authorList>
            <person name="Varghese N."/>
            <person name="Submissions S."/>
        </authorList>
    </citation>
    <scope>NUCLEOTIDE SEQUENCE [LARGE SCALE GENOMIC DNA]</scope>
    <source>
        <strain evidence="2">DSM 28041</strain>
    </source>
</reference>
<organism evidence="1 2">
    <name type="scientific">Hymenobacter mucosus</name>
    <dbReference type="NCBI Taxonomy" id="1411120"/>
    <lineage>
        <taxon>Bacteria</taxon>
        <taxon>Pseudomonadati</taxon>
        <taxon>Bacteroidota</taxon>
        <taxon>Cytophagia</taxon>
        <taxon>Cytophagales</taxon>
        <taxon>Hymenobacteraceae</taxon>
        <taxon>Hymenobacter</taxon>
    </lineage>
</organism>
<keyword evidence="2" id="KW-1185">Reference proteome</keyword>
<dbReference type="Proteomes" id="UP000198310">
    <property type="component" value="Unassembled WGS sequence"/>
</dbReference>
<name>A0A239A9R8_9BACT</name>
<evidence type="ECO:0000313" key="1">
    <source>
        <dbReference type="EMBL" id="SNR92320.1"/>
    </source>
</evidence>
<accession>A0A239A9R8</accession>
<dbReference type="RefSeq" id="WP_143437217.1">
    <property type="nucleotide sequence ID" value="NZ_FZNS01000011.1"/>
</dbReference>
<protein>
    <recommendedName>
        <fullName evidence="3">Phage gp6-like head-tail connector protein</fullName>
    </recommendedName>
</protein>
<dbReference type="EMBL" id="FZNS01000011">
    <property type="protein sequence ID" value="SNR92320.1"/>
    <property type="molecule type" value="Genomic_DNA"/>
</dbReference>